<reference evidence="15 16" key="1">
    <citation type="journal article" date="2014" name="Genome Announc.">
        <title>Genome Sequence and Methylome of Soil Bacterium Gemmatirosa kalamazoonensis KBS708T, a Member of the Rarely Cultivated Gemmatimonadetes Phylum.</title>
        <authorList>
            <person name="Debruyn J.M."/>
            <person name="Radosevich M."/>
            <person name="Wommack K.E."/>
            <person name="Polson S.W."/>
            <person name="Hauser L.J."/>
            <person name="Fawaz M.N."/>
            <person name="Korlach J."/>
            <person name="Tsai Y.C."/>
        </authorList>
    </citation>
    <scope>NUCLEOTIDE SEQUENCE [LARGE SCALE GENOMIC DNA]</scope>
    <source>
        <strain evidence="15 16">KBS708</strain>
    </source>
</reference>
<dbReference type="GO" id="GO:0009435">
    <property type="term" value="P:NAD+ biosynthetic process"/>
    <property type="evidence" value="ECO:0007669"/>
    <property type="project" value="UniProtKB-UniPathway"/>
</dbReference>
<evidence type="ECO:0000313" key="15">
    <source>
        <dbReference type="EMBL" id="AHG89860.1"/>
    </source>
</evidence>
<dbReference type="InterPro" id="IPR036068">
    <property type="entry name" value="Nicotinate_pribotase-like_C"/>
</dbReference>
<comment type="function">
    <text evidence="1">Involved in the catabolism of quinolinic acid (QA).</text>
</comment>
<dbReference type="PANTHER" id="PTHR32179:SF3">
    <property type="entry name" value="NICOTINATE-NUCLEOTIDE PYROPHOSPHORYLASE [CARBOXYLATING]"/>
    <property type="match status" value="1"/>
</dbReference>
<sequence length="347" mass="36945">MTTPTPEPSRDPSIPSGHAPRGDAPQPNRRSGDRRTGDRRTHTPLSRMLEGLATTSEHAIVMPVEPALYPLTPSQTSVLVREALLEDEAFNDVTTIATVLSERRARAHIVARAQGVVAGLPLAVEAFRQIDPRITVRVDVPDGAMVTPGMPVLFMTGHARGILSAERVALNFLQRLSGVASLTSRYVSAVAGTGARILDTRKTTPGWRRLEKYAVRAGGGYNHRMDLATAVLIKDNHLAAVDGDIAFAVRRARELAPDGARVEVECDTKAQVGAALAAGADVIMLDNMSLELMKECAALCKGRATTEASGGVRLDSVRAIAETGVDWISVGALTHSAPALDIALDFD</sequence>
<name>W0RHQ8_9BACT</name>
<evidence type="ECO:0000256" key="4">
    <source>
        <dbReference type="ARBA" id="ARBA00011218"/>
    </source>
</evidence>
<gene>
    <name evidence="15" type="ORF">J421_2323</name>
</gene>
<dbReference type="SUPFAM" id="SSF54675">
    <property type="entry name" value="Nicotinate/Quinolinate PRTase N-terminal domain-like"/>
    <property type="match status" value="1"/>
</dbReference>
<dbReference type="InParanoid" id="W0RHQ8"/>
<dbReference type="GO" id="GO:0005737">
    <property type="term" value="C:cytoplasm"/>
    <property type="evidence" value="ECO:0007669"/>
    <property type="project" value="TreeGrafter"/>
</dbReference>
<dbReference type="EC" id="2.4.2.19" evidence="5"/>
<dbReference type="RefSeq" id="WP_025411343.1">
    <property type="nucleotide sequence ID" value="NZ_CP007128.1"/>
</dbReference>
<dbReference type="FunFam" id="3.90.1170.20:FF:000001">
    <property type="entry name" value="Nicotinate-nucleotide diphosphorylase (Carboxylating)"/>
    <property type="match status" value="1"/>
</dbReference>
<keyword evidence="8" id="KW-0808">Transferase</keyword>
<dbReference type="KEGG" id="gba:J421_2323"/>
<comment type="similarity">
    <text evidence="3">Belongs to the NadC/ModD family.</text>
</comment>
<dbReference type="CDD" id="cd01572">
    <property type="entry name" value="QPRTase"/>
    <property type="match status" value="1"/>
</dbReference>
<dbReference type="InterPro" id="IPR037128">
    <property type="entry name" value="Quinolinate_PRibosylTase_N_sf"/>
</dbReference>
<dbReference type="SUPFAM" id="SSF51690">
    <property type="entry name" value="Nicotinate/Quinolinate PRTase C-terminal domain-like"/>
    <property type="match status" value="1"/>
</dbReference>
<evidence type="ECO:0000256" key="1">
    <source>
        <dbReference type="ARBA" id="ARBA00003237"/>
    </source>
</evidence>
<evidence type="ECO:0000256" key="11">
    <source>
        <dbReference type="ARBA" id="ARBA00069173"/>
    </source>
</evidence>
<comment type="subunit">
    <text evidence="4">Hexamer formed by 3 homodimers.</text>
</comment>
<dbReference type="AlphaFoldDB" id="W0RHQ8"/>
<evidence type="ECO:0000313" key="16">
    <source>
        <dbReference type="Proteomes" id="UP000019151"/>
    </source>
</evidence>
<dbReference type="PATRIC" id="fig|861299.3.peg.2366"/>
<dbReference type="FunFam" id="3.20.20.70:FF:000030">
    <property type="entry name" value="Nicotinate-nucleotide pyrophosphorylase, carboxylating"/>
    <property type="match status" value="1"/>
</dbReference>
<accession>W0RHQ8</accession>
<dbReference type="InterPro" id="IPR013785">
    <property type="entry name" value="Aldolase_TIM"/>
</dbReference>
<dbReference type="HOGENOM" id="CLU_039622_0_1_0"/>
<evidence type="ECO:0000256" key="2">
    <source>
        <dbReference type="ARBA" id="ARBA00004893"/>
    </source>
</evidence>
<dbReference type="InterPro" id="IPR022412">
    <property type="entry name" value="Quinolinate_PRibosylTrfase_N"/>
</dbReference>
<protein>
    <recommendedName>
        <fullName evidence="11">Probable nicotinate-nucleotide pyrophosphorylase [carboxylating]</fullName>
        <ecNumber evidence="5">2.4.2.19</ecNumber>
    </recommendedName>
    <alternativeName>
        <fullName evidence="9">Quinolinate phosphoribosyltransferase [decarboxylating]</fullName>
    </alternativeName>
</protein>
<dbReference type="eggNOG" id="COG0157">
    <property type="taxonomic scope" value="Bacteria"/>
</dbReference>
<evidence type="ECO:0000256" key="12">
    <source>
        <dbReference type="SAM" id="MobiDB-lite"/>
    </source>
</evidence>
<dbReference type="InterPro" id="IPR004393">
    <property type="entry name" value="NadC"/>
</dbReference>
<dbReference type="Gene3D" id="3.90.1170.20">
    <property type="entry name" value="Quinolinate phosphoribosyl transferase, N-terminal domain"/>
    <property type="match status" value="1"/>
</dbReference>
<feature type="region of interest" description="Disordered" evidence="12">
    <location>
        <begin position="1"/>
        <end position="47"/>
    </location>
</feature>
<comment type="catalytic activity">
    <reaction evidence="10">
        <text>nicotinate beta-D-ribonucleotide + CO2 + diphosphate = quinolinate + 5-phospho-alpha-D-ribose 1-diphosphate + 2 H(+)</text>
        <dbReference type="Rhea" id="RHEA:12733"/>
        <dbReference type="ChEBI" id="CHEBI:15378"/>
        <dbReference type="ChEBI" id="CHEBI:16526"/>
        <dbReference type="ChEBI" id="CHEBI:29959"/>
        <dbReference type="ChEBI" id="CHEBI:33019"/>
        <dbReference type="ChEBI" id="CHEBI:57502"/>
        <dbReference type="ChEBI" id="CHEBI:58017"/>
        <dbReference type="EC" id="2.4.2.19"/>
    </reaction>
</comment>
<dbReference type="InterPro" id="IPR027277">
    <property type="entry name" value="NadC/ModD"/>
</dbReference>
<evidence type="ECO:0000256" key="8">
    <source>
        <dbReference type="ARBA" id="ARBA00022679"/>
    </source>
</evidence>
<evidence type="ECO:0000256" key="10">
    <source>
        <dbReference type="ARBA" id="ARBA00047445"/>
    </source>
</evidence>
<dbReference type="FunCoup" id="W0RHQ8">
    <property type="interactions" value="392"/>
</dbReference>
<feature type="compositionally biased region" description="Basic and acidic residues" evidence="12">
    <location>
        <begin position="30"/>
        <end position="41"/>
    </location>
</feature>
<feature type="domain" description="Quinolinate phosphoribosyl transferase C-terminal" evidence="13">
    <location>
        <begin position="179"/>
        <end position="345"/>
    </location>
</feature>
<evidence type="ECO:0000256" key="6">
    <source>
        <dbReference type="ARBA" id="ARBA00022642"/>
    </source>
</evidence>
<evidence type="ECO:0000259" key="14">
    <source>
        <dbReference type="Pfam" id="PF02749"/>
    </source>
</evidence>
<evidence type="ECO:0000256" key="7">
    <source>
        <dbReference type="ARBA" id="ARBA00022676"/>
    </source>
</evidence>
<proteinExistence type="inferred from homology"/>
<dbReference type="UniPathway" id="UPA00253">
    <property type="reaction ID" value="UER00331"/>
</dbReference>
<organism evidence="15 16">
    <name type="scientific">Gemmatirosa kalamazoonensis</name>
    <dbReference type="NCBI Taxonomy" id="861299"/>
    <lineage>
        <taxon>Bacteria</taxon>
        <taxon>Pseudomonadati</taxon>
        <taxon>Gemmatimonadota</taxon>
        <taxon>Gemmatimonadia</taxon>
        <taxon>Gemmatimonadales</taxon>
        <taxon>Gemmatimonadaceae</taxon>
        <taxon>Gemmatirosa</taxon>
    </lineage>
</organism>
<dbReference type="Pfam" id="PF02749">
    <property type="entry name" value="QRPTase_N"/>
    <property type="match status" value="1"/>
</dbReference>
<dbReference type="GO" id="GO:0004514">
    <property type="term" value="F:nicotinate-nucleotide diphosphorylase (carboxylating) activity"/>
    <property type="evidence" value="ECO:0007669"/>
    <property type="project" value="UniProtKB-EC"/>
</dbReference>
<evidence type="ECO:0000256" key="3">
    <source>
        <dbReference type="ARBA" id="ARBA00009400"/>
    </source>
</evidence>
<evidence type="ECO:0000256" key="9">
    <source>
        <dbReference type="ARBA" id="ARBA00033102"/>
    </source>
</evidence>
<feature type="domain" description="Quinolinate phosphoribosyl transferase N-terminal" evidence="14">
    <location>
        <begin position="92"/>
        <end position="177"/>
    </location>
</feature>
<dbReference type="STRING" id="861299.J421_2323"/>
<dbReference type="PANTHER" id="PTHR32179">
    <property type="entry name" value="NICOTINATE-NUCLEOTIDE PYROPHOSPHORYLASE [CARBOXYLATING]"/>
    <property type="match status" value="1"/>
</dbReference>
<keyword evidence="6" id="KW-0662">Pyridine nucleotide biosynthesis</keyword>
<dbReference type="Gene3D" id="3.20.20.70">
    <property type="entry name" value="Aldolase class I"/>
    <property type="match status" value="1"/>
</dbReference>
<dbReference type="Proteomes" id="UP000019151">
    <property type="component" value="Chromosome"/>
</dbReference>
<dbReference type="Pfam" id="PF01729">
    <property type="entry name" value="QRPTase_C"/>
    <property type="match status" value="1"/>
</dbReference>
<evidence type="ECO:0000256" key="5">
    <source>
        <dbReference type="ARBA" id="ARBA00011944"/>
    </source>
</evidence>
<dbReference type="InterPro" id="IPR002638">
    <property type="entry name" value="Quinolinate_PRibosylTrfase_C"/>
</dbReference>
<keyword evidence="7" id="KW-0328">Glycosyltransferase</keyword>
<dbReference type="GO" id="GO:0034213">
    <property type="term" value="P:quinolinate catabolic process"/>
    <property type="evidence" value="ECO:0007669"/>
    <property type="project" value="TreeGrafter"/>
</dbReference>
<comment type="pathway">
    <text evidence="2">Cofactor biosynthesis; NAD(+) biosynthesis; nicotinate D-ribonucleotide from quinolinate: step 1/1.</text>
</comment>
<dbReference type="NCBIfam" id="TIGR00078">
    <property type="entry name" value="nadC"/>
    <property type="match status" value="1"/>
</dbReference>
<dbReference type="EMBL" id="CP007128">
    <property type="protein sequence ID" value="AHG89860.1"/>
    <property type="molecule type" value="Genomic_DNA"/>
</dbReference>
<evidence type="ECO:0000259" key="13">
    <source>
        <dbReference type="Pfam" id="PF01729"/>
    </source>
</evidence>
<keyword evidence="16" id="KW-1185">Reference proteome</keyword>